<dbReference type="AlphaFoldDB" id="A0A840E4N7"/>
<organism evidence="1 2">
    <name type="scientific">Bartonella fuyuanensis</name>
    <dbReference type="NCBI Taxonomy" id="1460968"/>
    <lineage>
        <taxon>Bacteria</taxon>
        <taxon>Pseudomonadati</taxon>
        <taxon>Pseudomonadota</taxon>
        <taxon>Alphaproteobacteria</taxon>
        <taxon>Hyphomicrobiales</taxon>
        <taxon>Bartonellaceae</taxon>
        <taxon>Bartonella</taxon>
    </lineage>
</organism>
<evidence type="ECO:0000313" key="2">
    <source>
        <dbReference type="Proteomes" id="UP000585970"/>
    </source>
</evidence>
<accession>A0A840E4N7</accession>
<proteinExistence type="predicted"/>
<dbReference type="Proteomes" id="UP000585970">
    <property type="component" value="Unassembled WGS sequence"/>
</dbReference>
<dbReference type="RefSeq" id="WP_246350080.1">
    <property type="nucleotide sequence ID" value="NZ_JACIFE010000002.1"/>
</dbReference>
<name>A0A840E4N7_9HYPH</name>
<evidence type="ECO:0008006" key="3">
    <source>
        <dbReference type="Google" id="ProtNLM"/>
    </source>
</evidence>
<reference evidence="1 2" key="1">
    <citation type="submission" date="2020-08" db="EMBL/GenBank/DDBJ databases">
        <title>Genomic Encyclopedia of Type Strains, Phase IV (KMG-IV): sequencing the most valuable type-strain genomes for metagenomic binning, comparative biology and taxonomic classification.</title>
        <authorList>
            <person name="Goeker M."/>
        </authorList>
    </citation>
    <scope>NUCLEOTIDE SEQUENCE [LARGE SCALE GENOMIC DNA]</scope>
    <source>
        <strain evidence="1 2">DSM 100694</strain>
    </source>
</reference>
<dbReference type="EMBL" id="JACIFE010000002">
    <property type="protein sequence ID" value="MBB4076126.1"/>
    <property type="molecule type" value="Genomic_DNA"/>
</dbReference>
<evidence type="ECO:0000313" key="1">
    <source>
        <dbReference type="EMBL" id="MBB4076126.1"/>
    </source>
</evidence>
<comment type="caution">
    <text evidence="1">The sequence shown here is derived from an EMBL/GenBank/DDBJ whole genome shotgun (WGS) entry which is preliminary data.</text>
</comment>
<protein>
    <recommendedName>
        <fullName evidence="3">Phage related protein</fullName>
    </recommendedName>
</protein>
<sequence>MAKPMYVTVPAFMKMPMFMLLLGVLQKFMARSMEMLTWGGYTEIYGSVYGNAKVTGHHTIRGLVHGNARLKRDGYSYTEQNPYYVYGIPKDCEIYENDTVVKISKNNARAVFIAKKKAVLL</sequence>
<keyword evidence="2" id="KW-1185">Reference proteome</keyword>
<gene>
    <name evidence="1" type="ORF">GGR08_000414</name>
</gene>